<feature type="region of interest" description="Disordered" evidence="5">
    <location>
        <begin position="51"/>
        <end position="81"/>
    </location>
</feature>
<comment type="subcellular location">
    <subcellularLocation>
        <location evidence="1">Membrane</location>
        <topology evidence="1">Multi-pass membrane protein</topology>
    </subcellularLocation>
</comment>
<dbReference type="InterPro" id="IPR010482">
    <property type="entry name" value="TECPR1-like_DysF"/>
</dbReference>
<dbReference type="EMBL" id="BSXU01019067">
    <property type="protein sequence ID" value="GME86239.1"/>
    <property type="molecule type" value="Genomic_DNA"/>
</dbReference>
<dbReference type="Pfam" id="PF06398">
    <property type="entry name" value="Pex24p"/>
    <property type="match status" value="1"/>
</dbReference>
<protein>
    <submittedName>
        <fullName evidence="7">Unnamed protein product</fullName>
    </submittedName>
</protein>
<feature type="compositionally biased region" description="Basic and acidic residues" evidence="5">
    <location>
        <begin position="57"/>
        <end position="81"/>
    </location>
</feature>
<dbReference type="GO" id="GO:0007031">
    <property type="term" value="P:peroxisome organization"/>
    <property type="evidence" value="ECO:0007669"/>
    <property type="project" value="UniProtKB-ARBA"/>
</dbReference>
<evidence type="ECO:0000256" key="2">
    <source>
        <dbReference type="ARBA" id="ARBA00022692"/>
    </source>
</evidence>
<evidence type="ECO:0000313" key="7">
    <source>
        <dbReference type="EMBL" id="GME86239.1"/>
    </source>
</evidence>
<gene>
    <name evidence="7" type="ORF">Amon01_001025500</name>
</gene>
<evidence type="ECO:0000259" key="6">
    <source>
        <dbReference type="Pfam" id="PF06398"/>
    </source>
</evidence>
<dbReference type="GO" id="GO:0005778">
    <property type="term" value="C:peroxisomal membrane"/>
    <property type="evidence" value="ECO:0007669"/>
    <property type="project" value="TreeGrafter"/>
</dbReference>
<organism evidence="7 8">
    <name type="scientific">Ambrosiozyma monospora</name>
    <name type="common">Yeast</name>
    <name type="synonym">Endomycopsis monosporus</name>
    <dbReference type="NCBI Taxonomy" id="43982"/>
    <lineage>
        <taxon>Eukaryota</taxon>
        <taxon>Fungi</taxon>
        <taxon>Dikarya</taxon>
        <taxon>Ascomycota</taxon>
        <taxon>Saccharomycotina</taxon>
        <taxon>Pichiomycetes</taxon>
        <taxon>Pichiales</taxon>
        <taxon>Pichiaceae</taxon>
        <taxon>Ambrosiozyma</taxon>
    </lineage>
</organism>
<reference evidence="7" key="1">
    <citation type="submission" date="2023-04" db="EMBL/GenBank/DDBJ databases">
        <title>Ambrosiozyma monospora NBRC 1965.</title>
        <authorList>
            <person name="Ichikawa N."/>
            <person name="Sato H."/>
            <person name="Tonouchi N."/>
        </authorList>
    </citation>
    <scope>NUCLEOTIDE SEQUENCE</scope>
    <source>
        <strain evidence="7">NBRC 1965</strain>
    </source>
</reference>
<evidence type="ECO:0000256" key="3">
    <source>
        <dbReference type="ARBA" id="ARBA00022989"/>
    </source>
</evidence>
<comment type="caution">
    <text evidence="7">The sequence shown here is derived from an EMBL/GenBank/DDBJ whole genome shotgun (WGS) entry which is preliminary data.</text>
</comment>
<keyword evidence="3" id="KW-1133">Transmembrane helix</keyword>
<keyword evidence="2" id="KW-0812">Transmembrane</keyword>
<sequence>MKSNFFESNNKNPAVAKDNIIIDERKIQKKIQIFEIQKRGLHETVKYHALRSSASSKTEEETRDNGRFDNSETDINTKKEKKNEPVKYHRFGFSTSPYTPRCPRRKRKKRPETTGDLTTVEPPSSHWRFFSESRWEVDYNCAKWCAEFGIQDEVDICVYGGEAVAYGATGDVQDGWVYDKDRSYRRRRWTRMVESVH</sequence>
<dbReference type="InterPro" id="IPR052816">
    <property type="entry name" value="Peroxisomal_Membrane_PEX28-32"/>
</dbReference>
<accession>A0A9W6TCT5</accession>
<dbReference type="PANTHER" id="PTHR28304:SF2">
    <property type="entry name" value="PEROXISOMAL MEMBRANE PROTEIN PEX29"/>
    <property type="match status" value="1"/>
</dbReference>
<feature type="region of interest" description="Disordered" evidence="5">
    <location>
        <begin position="100"/>
        <end position="121"/>
    </location>
</feature>
<dbReference type="PANTHER" id="PTHR28304">
    <property type="entry name" value="PEROXISOMAL MEMBRANE PROTEIN PEX29"/>
    <property type="match status" value="1"/>
</dbReference>
<name>A0A9W6TCT5_AMBMO</name>
<dbReference type="Proteomes" id="UP001165063">
    <property type="component" value="Unassembled WGS sequence"/>
</dbReference>
<evidence type="ECO:0000313" key="8">
    <source>
        <dbReference type="Proteomes" id="UP001165063"/>
    </source>
</evidence>
<feature type="domain" description="TECPR1-like DysF" evidence="6">
    <location>
        <begin position="81"/>
        <end position="191"/>
    </location>
</feature>
<dbReference type="OrthoDB" id="74314at2759"/>
<dbReference type="AlphaFoldDB" id="A0A9W6TCT5"/>
<evidence type="ECO:0000256" key="4">
    <source>
        <dbReference type="ARBA" id="ARBA00023136"/>
    </source>
</evidence>
<keyword evidence="4" id="KW-0472">Membrane</keyword>
<evidence type="ECO:0000256" key="1">
    <source>
        <dbReference type="ARBA" id="ARBA00004141"/>
    </source>
</evidence>
<evidence type="ECO:0000256" key="5">
    <source>
        <dbReference type="SAM" id="MobiDB-lite"/>
    </source>
</evidence>
<keyword evidence="8" id="KW-1185">Reference proteome</keyword>
<proteinExistence type="predicted"/>